<reference evidence="2" key="1">
    <citation type="submission" date="2017-08" db="EMBL/GenBank/DDBJ databases">
        <authorList>
            <person name="Polle J.E."/>
            <person name="Barry K."/>
            <person name="Cushman J."/>
            <person name="Schmutz J."/>
            <person name="Tran D."/>
            <person name="Hathwaick L.T."/>
            <person name="Yim W.C."/>
            <person name="Jenkins J."/>
            <person name="Mckie-Krisberg Z.M."/>
            <person name="Prochnik S."/>
            <person name="Lindquist E."/>
            <person name="Dockter R.B."/>
            <person name="Adam C."/>
            <person name="Molina H."/>
            <person name="Bunkerborg J."/>
            <person name="Jin E."/>
            <person name="Buchheim M."/>
            <person name="Magnuson J."/>
        </authorList>
    </citation>
    <scope>NUCLEOTIDE SEQUENCE</scope>
    <source>
        <strain evidence="2">CCAP 19/18</strain>
    </source>
</reference>
<accession>A0ABQ7GXY5</accession>
<comment type="caution">
    <text evidence="2">The sequence shown here is derived from an EMBL/GenBank/DDBJ whole genome shotgun (WGS) entry which is preliminary data.</text>
</comment>
<dbReference type="Proteomes" id="UP000815325">
    <property type="component" value="Unassembled WGS sequence"/>
</dbReference>
<feature type="region of interest" description="Disordered" evidence="1">
    <location>
        <begin position="441"/>
        <end position="463"/>
    </location>
</feature>
<feature type="region of interest" description="Disordered" evidence="1">
    <location>
        <begin position="216"/>
        <end position="241"/>
    </location>
</feature>
<sequence>MAEGNTQDEFEELLGEDHDADFPLEEEQAAPDGEVGKGPQKEGAGEQKGDAAGTPKDATDNNDLLGQNEDTVDGLLDDYDHEDFFGEGDQQDGQGQAAQGEGPPEGQHATSAAAREGATPPGTSAGLDGGSSVPLGAADLGIPPSSSSSGGSSLQGHVMHPLGPAYTLGRNTQQGMGEAMRGGGMVAGVSVPMHSAGALQPAAPITMRAGLAGLPSPSQPRQGQGALGGGVLGRSGSVGGGELDMQGGRGGGPGGAALALGSGILGAGRGAGRRGGAGRGVPGGLSGGGEGGYLGGVFSDGFNPAAVSAALMVQGGGWGGKLAGGQIGRGEGGPPASGGLPLQPPSLPGAAGMHLGSRPPHLPARPLGSLPQGGTSIRGAGPGLDVGGGVWGGLEGRPRAGGLTVGQSHPLMQTARPPTHKWVRPELAAAAAASGVAVEEMEQQQTQQQKVGTKVRSNLTCKG</sequence>
<feature type="compositionally biased region" description="Gly residues" evidence="1">
    <location>
        <begin position="327"/>
        <end position="336"/>
    </location>
</feature>
<feature type="region of interest" description="Disordered" evidence="1">
    <location>
        <begin position="1"/>
        <end position="177"/>
    </location>
</feature>
<evidence type="ECO:0000313" key="3">
    <source>
        <dbReference type="Proteomes" id="UP000815325"/>
    </source>
</evidence>
<organism evidence="2 3">
    <name type="scientific">Dunaliella salina</name>
    <name type="common">Green alga</name>
    <name type="synonym">Protococcus salinus</name>
    <dbReference type="NCBI Taxonomy" id="3046"/>
    <lineage>
        <taxon>Eukaryota</taxon>
        <taxon>Viridiplantae</taxon>
        <taxon>Chlorophyta</taxon>
        <taxon>core chlorophytes</taxon>
        <taxon>Chlorophyceae</taxon>
        <taxon>CS clade</taxon>
        <taxon>Chlamydomonadales</taxon>
        <taxon>Dunaliellaceae</taxon>
        <taxon>Dunaliella</taxon>
    </lineage>
</organism>
<evidence type="ECO:0000256" key="1">
    <source>
        <dbReference type="SAM" id="MobiDB-lite"/>
    </source>
</evidence>
<gene>
    <name evidence="2" type="ORF">DUNSADRAFT_752</name>
</gene>
<feature type="compositionally biased region" description="Gly residues" evidence="1">
    <location>
        <begin position="225"/>
        <end position="241"/>
    </location>
</feature>
<evidence type="ECO:0000313" key="2">
    <source>
        <dbReference type="EMBL" id="KAF5839466.1"/>
    </source>
</evidence>
<feature type="compositionally biased region" description="Acidic residues" evidence="1">
    <location>
        <begin position="70"/>
        <end position="90"/>
    </location>
</feature>
<feature type="compositionally biased region" description="Low complexity" evidence="1">
    <location>
        <begin position="91"/>
        <end position="107"/>
    </location>
</feature>
<protein>
    <submittedName>
        <fullName evidence="2">Uncharacterized protein</fullName>
    </submittedName>
</protein>
<feature type="compositionally biased region" description="Acidic residues" evidence="1">
    <location>
        <begin position="1"/>
        <end position="14"/>
    </location>
</feature>
<proteinExistence type="predicted"/>
<feature type="region of interest" description="Disordered" evidence="1">
    <location>
        <begin position="327"/>
        <end position="351"/>
    </location>
</feature>
<name>A0ABQ7GXY5_DUNSA</name>
<keyword evidence="3" id="KW-1185">Reference proteome</keyword>
<dbReference type="EMBL" id="MU069543">
    <property type="protein sequence ID" value="KAF5839466.1"/>
    <property type="molecule type" value="Genomic_DNA"/>
</dbReference>
<feature type="compositionally biased region" description="Basic and acidic residues" evidence="1">
    <location>
        <begin position="39"/>
        <end position="49"/>
    </location>
</feature>